<dbReference type="SUPFAM" id="SSF54862">
    <property type="entry name" value="4Fe-4S ferredoxins"/>
    <property type="match status" value="1"/>
</dbReference>
<dbReference type="GO" id="GO:0016491">
    <property type="term" value="F:oxidoreductase activity"/>
    <property type="evidence" value="ECO:0007669"/>
    <property type="project" value="UniProtKB-KW"/>
</dbReference>
<comment type="similarity">
    <text evidence="2">Belongs to the HdrA family.</text>
</comment>
<organism evidence="10">
    <name type="scientific">Desulfofervidus auxilii</name>
    <dbReference type="NCBI Taxonomy" id="1621989"/>
    <lineage>
        <taxon>Bacteria</taxon>
        <taxon>Pseudomonadati</taxon>
        <taxon>Thermodesulfobacteriota</taxon>
        <taxon>Candidatus Desulfofervidia</taxon>
        <taxon>Candidatus Desulfofervidales</taxon>
        <taxon>Candidatus Desulfofervidaceae</taxon>
        <taxon>Candidatus Desulfofervidus</taxon>
    </lineage>
</organism>
<dbReference type="InterPro" id="IPR017896">
    <property type="entry name" value="4Fe4S_Fe-S-bd"/>
</dbReference>
<keyword evidence="5" id="KW-0274">FAD</keyword>
<comment type="cofactor">
    <cofactor evidence="1">
        <name>FAD</name>
        <dbReference type="ChEBI" id="CHEBI:57692"/>
    </cofactor>
</comment>
<dbReference type="InterPro" id="IPR023753">
    <property type="entry name" value="FAD/NAD-binding_dom"/>
</dbReference>
<dbReference type="Gene3D" id="3.40.50.720">
    <property type="entry name" value="NAD(P)-binding Rossmann-like Domain"/>
    <property type="match status" value="1"/>
</dbReference>
<evidence type="ECO:0000256" key="6">
    <source>
        <dbReference type="ARBA" id="ARBA00023002"/>
    </source>
</evidence>
<evidence type="ECO:0000256" key="3">
    <source>
        <dbReference type="ARBA" id="ARBA00022485"/>
    </source>
</evidence>
<dbReference type="PANTHER" id="PTHR43498">
    <property type="entry name" value="FERREDOXIN:COB-COM HETERODISULFIDE REDUCTASE SUBUNIT A"/>
    <property type="match status" value="1"/>
</dbReference>
<dbReference type="PANTHER" id="PTHR43498:SF1">
    <property type="entry name" value="COB--COM HETERODISULFIDE REDUCTASE IRON-SULFUR SUBUNIT A"/>
    <property type="match status" value="1"/>
</dbReference>
<accession>A0A7C0U217</accession>
<name>A0A7C0U217_DESA2</name>
<reference evidence="10" key="1">
    <citation type="journal article" date="2020" name="mSystems">
        <title>Genome- and Community-Level Interaction Insights into Carbon Utilization and Element Cycling Functions of Hydrothermarchaeota in Hydrothermal Sediment.</title>
        <authorList>
            <person name="Zhou Z."/>
            <person name="Liu Y."/>
            <person name="Xu W."/>
            <person name="Pan J."/>
            <person name="Luo Z.H."/>
            <person name="Li M."/>
        </authorList>
    </citation>
    <scope>NUCLEOTIDE SEQUENCE [LARGE SCALE GENOMIC DNA]</scope>
    <source>
        <strain evidence="10">HyVt-233</strain>
    </source>
</reference>
<dbReference type="Pfam" id="PF12838">
    <property type="entry name" value="Fer4_7"/>
    <property type="match status" value="1"/>
</dbReference>
<dbReference type="AlphaFoldDB" id="A0A7C0U217"/>
<dbReference type="SUPFAM" id="SSF51905">
    <property type="entry name" value="FAD/NAD(P)-binding domain"/>
    <property type="match status" value="1"/>
</dbReference>
<sequence>MSLNSYMPPIGAVMIIGGGIAGIQASLDLAEAGFKVYLVEKGPSIGGKMAQLDKTFPTNDCSMCILSPKLSECGRHINIEIITLATVKAISGGPGHFNVVLHKEPRYIDETLCTNCGLCIQYCPTLVPDKYNESFSYTKCIHLPFTQAIPAVPVIEPDYCLFLKDQMCQICTLVCTYKAIDFKQKPEDKKLEVGAIILASGYEIFDARIRGEFGYGRYSNVITALEFERLISASGPYFGHLKRPSDRKIPKRIAWIQCVGSRDRALNRGYCSSVCCMYATKEAILAKEHIPELKATIFFIDIRAFGKGYEQYYERAKKQYGINYVKSHISTIKEDPRTKNLLITYLNEEGQRKEEEFDLVVLSVGLGTSPEIKRLAKVLGINLNHYCFCSTNPFTPVETNRPGIYVCGVVSAPKDIPETVMEASGAAAAAEALLAKARYSLTCKKEIVPEKDVSQEEPKVGVFVCHCGTNIAGVLNVSKLVEFAKTLPYVVYSTNLLYACAIDAQAKIKAAITEHDLNRIVICACTPRSHLPLFQEVAQEAGLNPYLVEMANIREHNSWVHSRAGELAMEKAKAAIYMAVAKAIRLKPYKAQEYSVNKAALVVGGGISGMTVALELAAQGFNVYLVEKTNQLGGTAITKYKTIEGENVQNFLKNLIEKIKNEEKIEIYLNSEVIKSEGFIGNFLTQVKDLVTGEIKEIKHGVTIIATGAQEFKPYGFYCYGKHKCILTARELEEEIAKNKEQFKKVKEVVMIQCVGSRDEERPYCSRVCCTLAIQNALNLKAINPNIEIYILYRDIRTYGFKEDYYAKARQFNVKFIRFEKERPPLVSVENNQIKVQVYEPALKEEIELNPDFLILSAAITPNPDNEKLSQIFKISLTQDKFFLEAHMKLRPVDFATDGIFLCGLAHGPKFISESIAQAKAAASRAATILTKPVLKGEALIAEVYDEKCDGCAYCVEVCPAKAIKLLEYIHKNEVKKVVEVNASLCKGCGNCMATCPKQGIMVRNFTLDIFSAMIEAALTPPT</sequence>
<keyword evidence="3" id="KW-0004">4Fe-4S</keyword>
<feature type="domain" description="4Fe-4S ferredoxin-type" evidence="9">
    <location>
        <begin position="977"/>
        <end position="1006"/>
    </location>
</feature>
<comment type="caution">
    <text evidence="10">The sequence shown here is derived from an EMBL/GenBank/DDBJ whole genome shotgun (WGS) entry which is preliminary data.</text>
</comment>
<evidence type="ECO:0000256" key="7">
    <source>
        <dbReference type="ARBA" id="ARBA00023004"/>
    </source>
</evidence>
<keyword evidence="6" id="KW-0560">Oxidoreductase</keyword>
<keyword evidence="5" id="KW-0285">Flavoprotein</keyword>
<dbReference type="GO" id="GO:0051539">
    <property type="term" value="F:4 iron, 4 sulfur cluster binding"/>
    <property type="evidence" value="ECO:0007669"/>
    <property type="project" value="UniProtKB-KW"/>
</dbReference>
<keyword evidence="8" id="KW-0411">Iron-sulfur</keyword>
<dbReference type="PROSITE" id="PS51379">
    <property type="entry name" value="4FE4S_FER_2"/>
    <property type="match status" value="3"/>
</dbReference>
<dbReference type="Gene3D" id="3.50.50.60">
    <property type="entry name" value="FAD/NAD(P)-binding domain"/>
    <property type="match status" value="2"/>
</dbReference>
<protein>
    <submittedName>
        <fullName evidence="10">CoB--CoM heterodisulfide reductase iron-sulfur subunit A family protein</fullName>
    </submittedName>
</protein>
<gene>
    <name evidence="10" type="ORF">ENG63_02840</name>
</gene>
<dbReference type="Gene3D" id="3.30.70.20">
    <property type="match status" value="2"/>
</dbReference>
<feature type="domain" description="4Fe-4S ferredoxin-type" evidence="9">
    <location>
        <begin position="103"/>
        <end position="133"/>
    </location>
</feature>
<evidence type="ECO:0000256" key="1">
    <source>
        <dbReference type="ARBA" id="ARBA00001974"/>
    </source>
</evidence>
<keyword evidence="4" id="KW-0479">Metal-binding</keyword>
<evidence type="ECO:0000256" key="4">
    <source>
        <dbReference type="ARBA" id="ARBA00022723"/>
    </source>
</evidence>
<dbReference type="InterPro" id="IPR017900">
    <property type="entry name" value="4Fe4S_Fe_S_CS"/>
</dbReference>
<dbReference type="SUPFAM" id="SSF51971">
    <property type="entry name" value="Nucleotide-binding domain"/>
    <property type="match status" value="1"/>
</dbReference>
<evidence type="ECO:0000256" key="2">
    <source>
        <dbReference type="ARBA" id="ARBA00006561"/>
    </source>
</evidence>
<evidence type="ECO:0000313" key="10">
    <source>
        <dbReference type="EMBL" id="HDD43783.1"/>
    </source>
</evidence>
<evidence type="ECO:0000256" key="5">
    <source>
        <dbReference type="ARBA" id="ARBA00022827"/>
    </source>
</evidence>
<dbReference type="Pfam" id="PF00037">
    <property type="entry name" value="Fer4"/>
    <property type="match status" value="1"/>
</dbReference>
<dbReference type="GO" id="GO:0046872">
    <property type="term" value="F:metal ion binding"/>
    <property type="evidence" value="ECO:0007669"/>
    <property type="project" value="UniProtKB-KW"/>
</dbReference>
<proteinExistence type="inferred from homology"/>
<evidence type="ECO:0000259" key="9">
    <source>
        <dbReference type="PROSITE" id="PS51379"/>
    </source>
</evidence>
<evidence type="ECO:0000256" key="8">
    <source>
        <dbReference type="ARBA" id="ARBA00023014"/>
    </source>
</evidence>
<dbReference type="InterPro" id="IPR039650">
    <property type="entry name" value="HdrA-like"/>
</dbReference>
<dbReference type="Pfam" id="PF07992">
    <property type="entry name" value="Pyr_redox_2"/>
    <property type="match status" value="2"/>
</dbReference>
<dbReference type="Proteomes" id="UP000886289">
    <property type="component" value="Unassembled WGS sequence"/>
</dbReference>
<dbReference type="PROSITE" id="PS00198">
    <property type="entry name" value="4FE4S_FER_1"/>
    <property type="match status" value="3"/>
</dbReference>
<dbReference type="InterPro" id="IPR036188">
    <property type="entry name" value="FAD/NAD-bd_sf"/>
</dbReference>
<feature type="domain" description="4Fe-4S ferredoxin-type" evidence="9">
    <location>
        <begin position="940"/>
        <end position="969"/>
    </location>
</feature>
<keyword evidence="7" id="KW-0408">Iron</keyword>
<dbReference type="EMBL" id="DRBS01000110">
    <property type="protein sequence ID" value="HDD43783.1"/>
    <property type="molecule type" value="Genomic_DNA"/>
</dbReference>